<gene>
    <name evidence="2" type="ORF">EXY25_01240</name>
</gene>
<keyword evidence="1" id="KW-1133">Transmembrane helix</keyword>
<sequence>MINPRARSKVKCSHFFNSGLCKAIRLDILRPSPILSICVRNTPFMALVSRLRTIVLALSLFYATFYPALASVIYTPTSYQTACHFHGRCLARGVEWLDQRIDELVEYWRHDRYRLPRNWTIKERQHLKEVRAMYDQLVWGLPIALILLLAFANQKQMLAAARFNTLFVVSLLLLIPVFNPFWKEVFHPLLFDNLMWKNNRADTSWYFMPKTFFRVSTIYIICATTFVNLIIWQWLRMRLKRQEKITTE</sequence>
<dbReference type="Pfam" id="PF07314">
    <property type="entry name" value="Lit"/>
    <property type="match status" value="1"/>
</dbReference>
<comment type="caution">
    <text evidence="2">The sequence shown here is derived from an EMBL/GenBank/DDBJ whole genome shotgun (WGS) entry which is preliminary data.</text>
</comment>
<keyword evidence="1" id="KW-0812">Transmembrane</keyword>
<evidence type="ECO:0000313" key="3">
    <source>
        <dbReference type="Proteomes" id="UP000292544"/>
    </source>
</evidence>
<protein>
    <submittedName>
        <fullName evidence="2">DUF1461 domain-containing protein</fullName>
    </submittedName>
</protein>
<dbReference type="InterPro" id="IPR010178">
    <property type="entry name" value="Lit"/>
</dbReference>
<organism evidence="2 3">
    <name type="scientific">Corallincola spongiicola</name>
    <dbReference type="NCBI Taxonomy" id="2520508"/>
    <lineage>
        <taxon>Bacteria</taxon>
        <taxon>Pseudomonadati</taxon>
        <taxon>Pseudomonadota</taxon>
        <taxon>Gammaproteobacteria</taxon>
        <taxon>Alteromonadales</taxon>
        <taxon>Psychromonadaceae</taxon>
        <taxon>Corallincola</taxon>
    </lineage>
</organism>
<keyword evidence="3" id="KW-1185">Reference proteome</keyword>
<evidence type="ECO:0000256" key="1">
    <source>
        <dbReference type="SAM" id="Phobius"/>
    </source>
</evidence>
<feature type="transmembrane region" description="Helical" evidence="1">
    <location>
        <begin position="133"/>
        <end position="151"/>
    </location>
</feature>
<accession>A0ABY1WTK3</accession>
<proteinExistence type="predicted"/>
<keyword evidence="1" id="KW-0472">Membrane</keyword>
<feature type="transmembrane region" description="Helical" evidence="1">
    <location>
        <begin position="212"/>
        <end position="235"/>
    </location>
</feature>
<reference evidence="3" key="1">
    <citation type="submission" date="2019-02" db="EMBL/GenBank/DDBJ databases">
        <title>Draft genome sequence of Muricauda sp. 176CP4-71.</title>
        <authorList>
            <person name="Park J.-S."/>
        </authorList>
    </citation>
    <scope>NUCLEOTIDE SEQUENCE [LARGE SCALE GENOMIC DNA]</scope>
    <source>
        <strain evidence="3">176GS2-150</strain>
    </source>
</reference>
<name>A0ABY1WTK3_9GAMM</name>
<dbReference type="Proteomes" id="UP000292544">
    <property type="component" value="Unassembled WGS sequence"/>
</dbReference>
<feature type="transmembrane region" description="Helical" evidence="1">
    <location>
        <begin position="54"/>
        <end position="74"/>
    </location>
</feature>
<evidence type="ECO:0000313" key="2">
    <source>
        <dbReference type="EMBL" id="TAA47901.1"/>
    </source>
</evidence>
<feature type="transmembrane region" description="Helical" evidence="1">
    <location>
        <begin position="163"/>
        <end position="182"/>
    </location>
</feature>
<dbReference type="EMBL" id="SHLY01000001">
    <property type="protein sequence ID" value="TAA47901.1"/>
    <property type="molecule type" value="Genomic_DNA"/>
</dbReference>